<keyword evidence="3" id="KW-1185">Reference proteome</keyword>
<feature type="region of interest" description="Disordered" evidence="1">
    <location>
        <begin position="100"/>
        <end position="119"/>
    </location>
</feature>
<dbReference type="Proteomes" id="UP000663859">
    <property type="component" value="Unassembled WGS sequence"/>
</dbReference>
<organism evidence="2 3">
    <name type="scientific">Candidatus Methylacidithermus pantelleriae</name>
    <dbReference type="NCBI Taxonomy" id="2744239"/>
    <lineage>
        <taxon>Bacteria</taxon>
        <taxon>Pseudomonadati</taxon>
        <taxon>Verrucomicrobiota</taxon>
        <taxon>Methylacidiphilae</taxon>
        <taxon>Methylacidiphilales</taxon>
        <taxon>Methylacidiphilaceae</taxon>
        <taxon>Candidatus Methylacidithermus</taxon>
    </lineage>
</organism>
<accession>A0A8J2FWB2</accession>
<comment type="caution">
    <text evidence="2">The sequence shown here is derived from an EMBL/GenBank/DDBJ whole genome shotgun (WGS) entry which is preliminary data.</text>
</comment>
<proteinExistence type="predicted"/>
<evidence type="ECO:0000313" key="3">
    <source>
        <dbReference type="Proteomes" id="UP000663859"/>
    </source>
</evidence>
<gene>
    <name evidence="2" type="ORF">MPNT_260011</name>
</gene>
<reference evidence="2" key="1">
    <citation type="submission" date="2021-02" db="EMBL/GenBank/DDBJ databases">
        <authorList>
            <person name="Cremers G."/>
            <person name="Picone N."/>
        </authorList>
    </citation>
    <scope>NUCLEOTIDE SEQUENCE</scope>
    <source>
        <strain evidence="2">PQ17</strain>
    </source>
</reference>
<sequence>MEPGNRFRPFTGLAGSCLFLLPSVRCERKQKETLLAELCGVQAKELEEPELYRAMDGWSGVWSRVKKKLYGDGPLPGTSLVLYDLSRVYLEGGWAGGVGPLRTLPGSPRGSESSVSSGLRAMLEESPMPGEVSAGKPGRWEDSCGVAPDTPTTVGDPTKSLCFRWRREQSRRNLEPLEGEGPSPCQLSQESQSSGSDSRDLPNRPAPFG</sequence>
<feature type="compositionally biased region" description="Low complexity" evidence="1">
    <location>
        <begin position="186"/>
        <end position="196"/>
    </location>
</feature>
<dbReference type="EMBL" id="CAJNOB010000019">
    <property type="protein sequence ID" value="CAF0698330.1"/>
    <property type="molecule type" value="Genomic_DNA"/>
</dbReference>
<protein>
    <submittedName>
        <fullName evidence="2">Uncharacterized protein</fullName>
    </submittedName>
</protein>
<feature type="compositionally biased region" description="Low complexity" evidence="1">
    <location>
        <begin position="106"/>
        <end position="118"/>
    </location>
</feature>
<dbReference type="AlphaFoldDB" id="A0A8J2FWB2"/>
<feature type="compositionally biased region" description="Basic and acidic residues" evidence="1">
    <location>
        <begin position="165"/>
        <end position="175"/>
    </location>
</feature>
<evidence type="ECO:0000313" key="2">
    <source>
        <dbReference type="EMBL" id="CAF0698330.1"/>
    </source>
</evidence>
<name>A0A8J2FWB2_9BACT</name>
<feature type="region of interest" description="Disordered" evidence="1">
    <location>
        <begin position="126"/>
        <end position="209"/>
    </location>
</feature>
<evidence type="ECO:0000256" key="1">
    <source>
        <dbReference type="SAM" id="MobiDB-lite"/>
    </source>
</evidence>